<organism evidence="1">
    <name type="scientific">human gut metagenome</name>
    <dbReference type="NCBI Taxonomy" id="408170"/>
    <lineage>
        <taxon>unclassified sequences</taxon>
        <taxon>metagenomes</taxon>
        <taxon>organismal metagenomes</taxon>
    </lineage>
</organism>
<sequence length="88" mass="10459">NALQLVRLLEFDLLATHQLKAKNKFELLYQGIKFIFITPYYLPDCIIFIIFLDAFPESIELYFLQKFVYSAVISNFGYSYNRLLICYV</sequence>
<accession>W1XFA7</accession>
<reference evidence="1" key="1">
    <citation type="submission" date="2013-12" db="EMBL/GenBank/DDBJ databases">
        <title>A Varibaculum cambriense genome reconstructed from a premature infant gut community with otherwise low bacterial novelty that shifts toward anaerobic metabolism during the third week of life.</title>
        <authorList>
            <person name="Brown C.T."/>
            <person name="Sharon I."/>
            <person name="Thomas B.C."/>
            <person name="Castelle C.J."/>
            <person name="Morowitz M.J."/>
            <person name="Banfield J.F."/>
        </authorList>
    </citation>
    <scope>NUCLEOTIDE SEQUENCE</scope>
</reference>
<comment type="caution">
    <text evidence="1">The sequence shown here is derived from an EMBL/GenBank/DDBJ whole genome shotgun (WGS) entry which is preliminary data.</text>
</comment>
<evidence type="ECO:0000313" key="1">
    <source>
        <dbReference type="EMBL" id="ETJ29013.1"/>
    </source>
</evidence>
<dbReference type="EMBL" id="AZMM01016442">
    <property type="protein sequence ID" value="ETJ29013.1"/>
    <property type="molecule type" value="Genomic_DNA"/>
</dbReference>
<dbReference type="AlphaFoldDB" id="W1XFA7"/>
<name>W1XFA7_9ZZZZ</name>
<feature type="non-terminal residue" evidence="1">
    <location>
        <position position="1"/>
    </location>
</feature>
<proteinExistence type="predicted"/>
<gene>
    <name evidence="1" type="ORF">Q604_UNBC16442G0001</name>
</gene>
<protein>
    <submittedName>
        <fullName evidence="1">Uncharacterized protein</fullName>
    </submittedName>
</protein>